<dbReference type="HOGENOM" id="CLU_2708379_0_0_1"/>
<name>A0A0D9XLB4_9ORYZ</name>
<protein>
    <submittedName>
        <fullName evidence="1">Uncharacterized protein</fullName>
    </submittedName>
</protein>
<reference evidence="1 2" key="2">
    <citation type="submission" date="2013-12" db="EMBL/GenBank/DDBJ databases">
        <authorList>
            <person name="Yu Y."/>
            <person name="Lee S."/>
            <person name="de Baynast K."/>
            <person name="Wissotski M."/>
            <person name="Liu L."/>
            <person name="Talag J."/>
            <person name="Goicoechea J."/>
            <person name="Angelova A."/>
            <person name="Jetty R."/>
            <person name="Kudrna D."/>
            <person name="Golser W."/>
            <person name="Rivera L."/>
            <person name="Zhang J."/>
            <person name="Wing R."/>
        </authorList>
    </citation>
    <scope>NUCLEOTIDE SEQUENCE</scope>
</reference>
<dbReference type="Proteomes" id="UP000032180">
    <property type="component" value="Chromosome 10"/>
</dbReference>
<proteinExistence type="predicted"/>
<dbReference type="Gramene" id="LPERR10G11490.1">
    <property type="protein sequence ID" value="LPERR10G11490.1"/>
    <property type="gene ID" value="LPERR10G11490"/>
</dbReference>
<reference evidence="1" key="3">
    <citation type="submission" date="2015-04" db="UniProtKB">
        <authorList>
            <consortium name="EnsemblPlants"/>
        </authorList>
    </citation>
    <scope>IDENTIFICATION</scope>
</reference>
<dbReference type="Gramene" id="LPERR10G11490.2">
    <property type="protein sequence ID" value="LPERR10G11490.2"/>
    <property type="gene ID" value="LPERR10G11490"/>
</dbReference>
<keyword evidence="2" id="KW-1185">Reference proteome</keyword>
<dbReference type="EnsemblPlants" id="LPERR10G11490.2">
    <property type="protein sequence ID" value="LPERR10G11490.2"/>
    <property type="gene ID" value="LPERR10G11490"/>
</dbReference>
<dbReference type="EnsemblPlants" id="LPERR10G11490.1">
    <property type="protein sequence ID" value="LPERR10G11490.1"/>
    <property type="gene ID" value="LPERR10G11490"/>
</dbReference>
<accession>A0A0D9XLB4</accession>
<evidence type="ECO:0000313" key="1">
    <source>
        <dbReference type="EnsemblPlants" id="LPERR10G11490.2"/>
    </source>
</evidence>
<sequence length="73" mass="7987">MRKTGGGYREKSPSPNLGNPLFWSAAARRFPAAEEPWEAAIILPYYLAILTGGGRIGRRSAREFLHGVQAVTT</sequence>
<evidence type="ECO:0000313" key="2">
    <source>
        <dbReference type="Proteomes" id="UP000032180"/>
    </source>
</evidence>
<organism evidence="1 2">
    <name type="scientific">Leersia perrieri</name>
    <dbReference type="NCBI Taxonomy" id="77586"/>
    <lineage>
        <taxon>Eukaryota</taxon>
        <taxon>Viridiplantae</taxon>
        <taxon>Streptophyta</taxon>
        <taxon>Embryophyta</taxon>
        <taxon>Tracheophyta</taxon>
        <taxon>Spermatophyta</taxon>
        <taxon>Magnoliopsida</taxon>
        <taxon>Liliopsida</taxon>
        <taxon>Poales</taxon>
        <taxon>Poaceae</taxon>
        <taxon>BOP clade</taxon>
        <taxon>Oryzoideae</taxon>
        <taxon>Oryzeae</taxon>
        <taxon>Oryzinae</taxon>
        <taxon>Leersia</taxon>
    </lineage>
</organism>
<reference evidence="1 2" key="1">
    <citation type="submission" date="2012-08" db="EMBL/GenBank/DDBJ databases">
        <title>Oryza genome evolution.</title>
        <authorList>
            <person name="Wing R.A."/>
        </authorList>
    </citation>
    <scope>NUCLEOTIDE SEQUENCE</scope>
</reference>
<dbReference type="AlphaFoldDB" id="A0A0D9XLB4"/>